<evidence type="ECO:0000313" key="1">
    <source>
        <dbReference type="EMBL" id="MBB5720241.1"/>
    </source>
</evidence>
<keyword evidence="2" id="KW-1185">Reference proteome</keyword>
<gene>
    <name evidence="1" type="ORF">FHR23_003204</name>
</gene>
<protein>
    <recommendedName>
        <fullName evidence="3">Nucleotide modification associated domain-containing protein</fullName>
    </recommendedName>
</protein>
<sequence>MKGYIYITGTGADPGMHDNLGDPLFGDPPTLGACMTNLRQFADLGDYLFVVSGKTPNAQQYIIGGMRVAEKIDALAAYGRFPQNRLKRDENGFVRGNIIVDAQGRQHPLDHHKPDTFERRIRNYIIGDQSAALQTDREIELGRERSLRKLSEMFERPGNRAIDILGRHRKLDEGQVHGLMDWLRGIKAAAK</sequence>
<dbReference type="RefSeq" id="WP_184005904.1">
    <property type="nucleotide sequence ID" value="NZ_BAABIF010000010.1"/>
</dbReference>
<evidence type="ECO:0000313" key="2">
    <source>
        <dbReference type="Proteomes" id="UP000554342"/>
    </source>
</evidence>
<accession>A0A840Z276</accession>
<dbReference type="AlphaFoldDB" id="A0A840Z276"/>
<dbReference type="EMBL" id="JACIJI010000010">
    <property type="protein sequence ID" value="MBB5720241.1"/>
    <property type="molecule type" value="Genomic_DNA"/>
</dbReference>
<reference evidence="1 2" key="1">
    <citation type="submission" date="2020-08" db="EMBL/GenBank/DDBJ databases">
        <title>Genomic Encyclopedia of Type Strains, Phase IV (KMG-IV): sequencing the most valuable type-strain genomes for metagenomic binning, comparative biology and taxonomic classification.</title>
        <authorList>
            <person name="Goeker M."/>
        </authorList>
    </citation>
    <scope>NUCLEOTIDE SEQUENCE [LARGE SCALE GENOMIC DNA]</scope>
    <source>
        <strain evidence="1 2">DSM 27203</strain>
    </source>
</reference>
<dbReference type="Proteomes" id="UP000554342">
    <property type="component" value="Unassembled WGS sequence"/>
</dbReference>
<evidence type="ECO:0008006" key="3">
    <source>
        <dbReference type="Google" id="ProtNLM"/>
    </source>
</evidence>
<comment type="caution">
    <text evidence="1">The sequence shown here is derived from an EMBL/GenBank/DDBJ whole genome shotgun (WGS) entry which is preliminary data.</text>
</comment>
<proteinExistence type="predicted"/>
<organism evidence="1 2">
    <name type="scientific">Stakelama sediminis</name>
    <dbReference type="NCBI Taxonomy" id="463200"/>
    <lineage>
        <taxon>Bacteria</taxon>
        <taxon>Pseudomonadati</taxon>
        <taxon>Pseudomonadota</taxon>
        <taxon>Alphaproteobacteria</taxon>
        <taxon>Sphingomonadales</taxon>
        <taxon>Sphingomonadaceae</taxon>
        <taxon>Stakelama</taxon>
    </lineage>
</organism>
<name>A0A840Z276_9SPHN</name>